<dbReference type="PANTHER" id="PTHR31286">
    <property type="entry name" value="GLYCINE-RICH CELL WALL STRUCTURAL PROTEIN 1.8-LIKE"/>
    <property type="match status" value="1"/>
</dbReference>
<dbReference type="EMBL" id="JAZDWU010000009">
    <property type="protein sequence ID" value="KAK9992493.1"/>
    <property type="molecule type" value="Genomic_DNA"/>
</dbReference>
<dbReference type="InterPro" id="IPR040256">
    <property type="entry name" value="At4g02000-like"/>
</dbReference>
<feature type="domain" description="Zinc knuckle CX2CX4HX4C" evidence="1">
    <location>
        <begin position="87"/>
        <end position="134"/>
    </location>
</feature>
<keyword evidence="3" id="KW-1185">Reference proteome</keyword>
<reference evidence="2 3" key="1">
    <citation type="submission" date="2024-01" db="EMBL/GenBank/DDBJ databases">
        <title>A telomere-to-telomere, gap-free genome of sweet tea (Lithocarpus litseifolius).</title>
        <authorList>
            <person name="Zhou J."/>
        </authorList>
    </citation>
    <scope>NUCLEOTIDE SEQUENCE [LARGE SCALE GENOMIC DNA]</scope>
    <source>
        <strain evidence="2">Zhou-2022a</strain>
        <tissue evidence="2">Leaf</tissue>
    </source>
</reference>
<dbReference type="Proteomes" id="UP001459277">
    <property type="component" value="Unassembled WGS sequence"/>
</dbReference>
<dbReference type="InterPro" id="IPR025836">
    <property type="entry name" value="Zn_knuckle_CX2CX4HX4C"/>
</dbReference>
<evidence type="ECO:0000313" key="3">
    <source>
        <dbReference type="Proteomes" id="UP001459277"/>
    </source>
</evidence>
<protein>
    <recommendedName>
        <fullName evidence="1">Zinc knuckle CX2CX4HX4C domain-containing protein</fullName>
    </recommendedName>
</protein>
<name>A0AAW2C4P5_9ROSI</name>
<accession>A0AAW2C4P5</accession>
<dbReference type="PANTHER" id="PTHR31286:SF167">
    <property type="entry name" value="OS09G0268800 PROTEIN"/>
    <property type="match status" value="1"/>
</dbReference>
<evidence type="ECO:0000313" key="2">
    <source>
        <dbReference type="EMBL" id="KAK9992493.1"/>
    </source>
</evidence>
<sequence>MDELASQWSNLSLSEKETNRYMLTKEQRSGEFLLAAKFLTPQVHDIPIRYMTMEVAENICDTVGEIQKSAKAVNEEGAYFVRVRVKVDITMALCRGRIITLENDEKKWVHFKYECLPNFCFWCGCLNHSDKNCELWLQSKGTLTPD</sequence>
<dbReference type="AlphaFoldDB" id="A0AAW2C4P5"/>
<organism evidence="2 3">
    <name type="scientific">Lithocarpus litseifolius</name>
    <dbReference type="NCBI Taxonomy" id="425828"/>
    <lineage>
        <taxon>Eukaryota</taxon>
        <taxon>Viridiplantae</taxon>
        <taxon>Streptophyta</taxon>
        <taxon>Embryophyta</taxon>
        <taxon>Tracheophyta</taxon>
        <taxon>Spermatophyta</taxon>
        <taxon>Magnoliopsida</taxon>
        <taxon>eudicotyledons</taxon>
        <taxon>Gunneridae</taxon>
        <taxon>Pentapetalae</taxon>
        <taxon>rosids</taxon>
        <taxon>fabids</taxon>
        <taxon>Fagales</taxon>
        <taxon>Fagaceae</taxon>
        <taxon>Lithocarpus</taxon>
    </lineage>
</organism>
<gene>
    <name evidence="2" type="ORF">SO802_027478</name>
</gene>
<dbReference type="Pfam" id="PF14392">
    <property type="entry name" value="zf-CCHC_4"/>
    <property type="match status" value="1"/>
</dbReference>
<evidence type="ECO:0000259" key="1">
    <source>
        <dbReference type="Pfam" id="PF14392"/>
    </source>
</evidence>
<comment type="caution">
    <text evidence="2">The sequence shown here is derived from an EMBL/GenBank/DDBJ whole genome shotgun (WGS) entry which is preliminary data.</text>
</comment>
<proteinExistence type="predicted"/>